<evidence type="ECO:0000256" key="4">
    <source>
        <dbReference type="ARBA" id="ARBA00023163"/>
    </source>
</evidence>
<dbReference type="Pfam" id="PF03466">
    <property type="entry name" value="LysR_substrate"/>
    <property type="match status" value="1"/>
</dbReference>
<dbReference type="GO" id="GO:0003700">
    <property type="term" value="F:DNA-binding transcription factor activity"/>
    <property type="evidence" value="ECO:0007669"/>
    <property type="project" value="InterPro"/>
</dbReference>
<name>A0AA41QNK2_9HYPH</name>
<protein>
    <submittedName>
        <fullName evidence="6">LysR family transcriptional regulator</fullName>
    </submittedName>
</protein>
<evidence type="ECO:0000256" key="2">
    <source>
        <dbReference type="ARBA" id="ARBA00023015"/>
    </source>
</evidence>
<comment type="caution">
    <text evidence="6">The sequence shown here is derived from an EMBL/GenBank/DDBJ whole genome shotgun (WGS) entry which is preliminary data.</text>
</comment>
<dbReference type="InterPro" id="IPR000847">
    <property type="entry name" value="LysR_HTH_N"/>
</dbReference>
<evidence type="ECO:0000256" key="3">
    <source>
        <dbReference type="ARBA" id="ARBA00023125"/>
    </source>
</evidence>
<dbReference type="Proteomes" id="UP001156140">
    <property type="component" value="Unassembled WGS sequence"/>
</dbReference>
<accession>A0AA41QNK2</accession>
<organism evidence="6 7">
    <name type="scientific">Paradevosia shaoguanensis</name>
    <dbReference type="NCBI Taxonomy" id="1335043"/>
    <lineage>
        <taxon>Bacteria</taxon>
        <taxon>Pseudomonadati</taxon>
        <taxon>Pseudomonadota</taxon>
        <taxon>Alphaproteobacteria</taxon>
        <taxon>Hyphomicrobiales</taxon>
        <taxon>Devosiaceae</taxon>
        <taxon>Paradevosia</taxon>
    </lineage>
</organism>
<dbReference type="InterPro" id="IPR036388">
    <property type="entry name" value="WH-like_DNA-bd_sf"/>
</dbReference>
<dbReference type="PROSITE" id="PS50931">
    <property type="entry name" value="HTH_LYSR"/>
    <property type="match status" value="1"/>
</dbReference>
<dbReference type="AlphaFoldDB" id="A0AA41QNK2"/>
<comment type="similarity">
    <text evidence="1">Belongs to the LysR transcriptional regulatory family.</text>
</comment>
<dbReference type="EMBL" id="JALAZD010000001">
    <property type="protein sequence ID" value="MCI0127909.1"/>
    <property type="molecule type" value="Genomic_DNA"/>
</dbReference>
<dbReference type="FunFam" id="1.10.10.10:FF:000001">
    <property type="entry name" value="LysR family transcriptional regulator"/>
    <property type="match status" value="1"/>
</dbReference>
<dbReference type="RefSeq" id="WP_281736221.1">
    <property type="nucleotide sequence ID" value="NZ_JAKETQ010000001.1"/>
</dbReference>
<gene>
    <name evidence="6" type="ORF">ML536_13860</name>
</gene>
<dbReference type="PRINTS" id="PR00039">
    <property type="entry name" value="HTHLYSR"/>
</dbReference>
<sequence length="287" mass="30696">MTVPVPDLQPSWLRSFLEVARCESFSQAARELGLQQSTVSQHIRRLEAALGRRLLSRTTHSVSLTAEGAAALDLAMQVIGAHDSLGGHFIRLAQRRRMRFGISEDFALLALSDVLHSFGRQYPDVDLELTVGLSQALYDGFDSGQLDVIFAKRRQGDRRGVTAWRENLAWIGRPGLSLDPSAPVPLIAYPPPSVTRTLAVNALNEASRDWHLVCTSGSLSGIRAAALAGMGVAAHSPRLLPTGLAIIPETSGLPPLGQVEFAALGPGRGQTIANALIDTLMASIGRG</sequence>
<dbReference type="PANTHER" id="PTHR30579">
    <property type="entry name" value="TRANSCRIPTIONAL REGULATOR"/>
    <property type="match status" value="1"/>
</dbReference>
<reference evidence="6" key="1">
    <citation type="submission" date="2022-03" db="EMBL/GenBank/DDBJ databases">
        <title>The complete genome sequence of a Methyloterrigena soli.</title>
        <authorList>
            <person name="Zi Z."/>
        </authorList>
    </citation>
    <scope>NUCLEOTIDE SEQUENCE</scope>
    <source>
        <strain evidence="6">M48</strain>
    </source>
</reference>
<dbReference type="Pfam" id="PF00126">
    <property type="entry name" value="HTH_1"/>
    <property type="match status" value="1"/>
</dbReference>
<keyword evidence="2" id="KW-0805">Transcription regulation</keyword>
<keyword evidence="7" id="KW-1185">Reference proteome</keyword>
<dbReference type="GO" id="GO:0003677">
    <property type="term" value="F:DNA binding"/>
    <property type="evidence" value="ECO:0007669"/>
    <property type="project" value="UniProtKB-KW"/>
</dbReference>
<dbReference type="InterPro" id="IPR005119">
    <property type="entry name" value="LysR_subst-bd"/>
</dbReference>
<evidence type="ECO:0000259" key="5">
    <source>
        <dbReference type="PROSITE" id="PS50931"/>
    </source>
</evidence>
<dbReference type="InterPro" id="IPR036390">
    <property type="entry name" value="WH_DNA-bd_sf"/>
</dbReference>
<dbReference type="SUPFAM" id="SSF46785">
    <property type="entry name" value="Winged helix' DNA-binding domain"/>
    <property type="match status" value="1"/>
</dbReference>
<dbReference type="Gene3D" id="3.40.190.10">
    <property type="entry name" value="Periplasmic binding protein-like II"/>
    <property type="match status" value="2"/>
</dbReference>
<evidence type="ECO:0000313" key="6">
    <source>
        <dbReference type="EMBL" id="MCI0127909.1"/>
    </source>
</evidence>
<feature type="domain" description="HTH lysR-type" evidence="5">
    <location>
        <begin position="8"/>
        <end position="65"/>
    </location>
</feature>
<dbReference type="InterPro" id="IPR050176">
    <property type="entry name" value="LTTR"/>
</dbReference>
<dbReference type="PANTHER" id="PTHR30579:SF7">
    <property type="entry name" value="HTH-TYPE TRANSCRIPTIONAL REGULATOR LRHA-RELATED"/>
    <property type="match status" value="1"/>
</dbReference>
<keyword evidence="3" id="KW-0238">DNA-binding</keyword>
<keyword evidence="4" id="KW-0804">Transcription</keyword>
<dbReference type="SUPFAM" id="SSF53850">
    <property type="entry name" value="Periplasmic binding protein-like II"/>
    <property type="match status" value="1"/>
</dbReference>
<evidence type="ECO:0000313" key="7">
    <source>
        <dbReference type="Proteomes" id="UP001156140"/>
    </source>
</evidence>
<proteinExistence type="inferred from homology"/>
<dbReference type="Gene3D" id="1.10.10.10">
    <property type="entry name" value="Winged helix-like DNA-binding domain superfamily/Winged helix DNA-binding domain"/>
    <property type="match status" value="1"/>
</dbReference>
<evidence type="ECO:0000256" key="1">
    <source>
        <dbReference type="ARBA" id="ARBA00009437"/>
    </source>
</evidence>